<accession>A0A8W7PFX8</accession>
<dbReference type="EnsemblMetazoa" id="ACOM030480-RA">
    <property type="protein sequence ID" value="ACOM030480-PA.1"/>
    <property type="gene ID" value="ACOM030480"/>
</dbReference>
<keyword evidence="1" id="KW-0472">Membrane</keyword>
<evidence type="ECO:0000256" key="1">
    <source>
        <dbReference type="SAM" id="Phobius"/>
    </source>
</evidence>
<sequence length="128" mass="14878">MPQEKYSKHRWFWAETESFRFLLDLLLLFDFFFDAFFLRFLARSSDALDELEVEELSESTESGDGLLRFLFSLGSLLPLLDEPLLDDRRFTGFASGRARSCFAGSPRPYSLSARDDRLYEGLRADRSP</sequence>
<keyword evidence="1" id="KW-1133">Transmembrane helix</keyword>
<organism evidence="2">
    <name type="scientific">Anopheles coluzzii</name>
    <name type="common">African malaria mosquito</name>
    <dbReference type="NCBI Taxonomy" id="1518534"/>
    <lineage>
        <taxon>Eukaryota</taxon>
        <taxon>Metazoa</taxon>
        <taxon>Ecdysozoa</taxon>
        <taxon>Arthropoda</taxon>
        <taxon>Hexapoda</taxon>
        <taxon>Insecta</taxon>
        <taxon>Pterygota</taxon>
        <taxon>Neoptera</taxon>
        <taxon>Endopterygota</taxon>
        <taxon>Diptera</taxon>
        <taxon>Nematocera</taxon>
        <taxon>Culicoidea</taxon>
        <taxon>Culicidae</taxon>
        <taxon>Anophelinae</taxon>
        <taxon>Anopheles</taxon>
    </lineage>
</organism>
<dbReference type="Proteomes" id="UP000075882">
    <property type="component" value="Unassembled WGS sequence"/>
</dbReference>
<dbReference type="AlphaFoldDB" id="A0A8W7PFX8"/>
<feature type="transmembrane region" description="Helical" evidence="1">
    <location>
        <begin position="21"/>
        <end position="42"/>
    </location>
</feature>
<name>A0A8W7PFX8_ANOCL</name>
<keyword evidence="1" id="KW-0812">Transmembrane</keyword>
<proteinExistence type="predicted"/>
<evidence type="ECO:0000313" key="2">
    <source>
        <dbReference type="EnsemblMetazoa" id="ACOM030480-PA.1"/>
    </source>
</evidence>
<reference evidence="2" key="1">
    <citation type="submission" date="2022-08" db="UniProtKB">
        <authorList>
            <consortium name="EnsemblMetazoa"/>
        </authorList>
    </citation>
    <scope>IDENTIFICATION</scope>
</reference>
<protein>
    <submittedName>
        <fullName evidence="2">Uncharacterized protein</fullName>
    </submittedName>
</protein>